<feature type="compositionally biased region" description="Polar residues" evidence="2">
    <location>
        <begin position="244"/>
        <end position="260"/>
    </location>
</feature>
<comment type="similarity">
    <text evidence="1">Belongs to the BCLAF1/THRAP3 family.</text>
</comment>
<evidence type="ECO:0000313" key="4">
    <source>
        <dbReference type="Proteomes" id="UP000265000"/>
    </source>
</evidence>
<feature type="region of interest" description="Disordered" evidence="2">
    <location>
        <begin position="1"/>
        <end position="400"/>
    </location>
</feature>
<feature type="region of interest" description="Disordered" evidence="2">
    <location>
        <begin position="584"/>
        <end position="646"/>
    </location>
</feature>
<feature type="compositionally biased region" description="Basic and acidic residues" evidence="2">
    <location>
        <begin position="372"/>
        <end position="385"/>
    </location>
</feature>
<dbReference type="Pfam" id="PF15440">
    <property type="entry name" value="THRAP3_BCLAF1"/>
    <property type="match status" value="1"/>
</dbReference>
<feature type="compositionally biased region" description="Basic and acidic residues" evidence="2">
    <location>
        <begin position="175"/>
        <end position="186"/>
    </location>
</feature>
<feature type="compositionally biased region" description="Basic and acidic residues" evidence="2">
    <location>
        <begin position="30"/>
        <end position="76"/>
    </location>
</feature>
<feature type="compositionally biased region" description="Basic and acidic residues" evidence="2">
    <location>
        <begin position="261"/>
        <end position="289"/>
    </location>
</feature>
<evidence type="ECO:0000256" key="2">
    <source>
        <dbReference type="SAM" id="MobiDB-lite"/>
    </source>
</evidence>
<proteinExistence type="inferred from homology"/>
<feature type="compositionally biased region" description="Basic and acidic residues" evidence="2">
    <location>
        <begin position="228"/>
        <end position="242"/>
    </location>
</feature>
<organism evidence="3 4">
    <name type="scientific">Fundulus heteroclitus</name>
    <name type="common">Killifish</name>
    <name type="synonym">Mummichog</name>
    <dbReference type="NCBI Taxonomy" id="8078"/>
    <lineage>
        <taxon>Eukaryota</taxon>
        <taxon>Metazoa</taxon>
        <taxon>Chordata</taxon>
        <taxon>Craniata</taxon>
        <taxon>Vertebrata</taxon>
        <taxon>Euteleostomi</taxon>
        <taxon>Actinopterygii</taxon>
        <taxon>Neopterygii</taxon>
        <taxon>Teleostei</taxon>
        <taxon>Neoteleostei</taxon>
        <taxon>Acanthomorphata</taxon>
        <taxon>Ovalentaria</taxon>
        <taxon>Atherinomorphae</taxon>
        <taxon>Cyprinodontiformes</taxon>
        <taxon>Fundulidae</taxon>
        <taxon>Fundulus</taxon>
    </lineage>
</organism>
<dbReference type="GO" id="GO:0016592">
    <property type="term" value="C:mediator complex"/>
    <property type="evidence" value="ECO:0007669"/>
    <property type="project" value="TreeGrafter"/>
</dbReference>
<evidence type="ECO:0000256" key="1">
    <source>
        <dbReference type="ARBA" id="ARBA00006481"/>
    </source>
</evidence>
<sequence length="695" mass="80192">MDPYMEERNPGGPRRSPSRGDAPFRHRRHPDHDEFHHWRPSPHHDTMRSENRRFSPQDEGFRGGSRDDFQRCDDRGGAPQPPPQGVRGSPARSFTDHQQRKAGMGWRREEPGRFRDFSPGMRSGDQRAEDLEREGRFPQHPDRGRQRENQRPPFKRPRREMEAADHPGYRVLQDFGDRGFSADRPRGGFRGRSRGTLVRQDSGRSGPFGAERYHGVEGGRNLPPLENFEDRRRYDANFERQRSPRSAGSSQERFRTSTSRPIDREDSRGAHFPDDSRDSHYQEPRRSPNTERYGNPGGPANYRGRGRGRYNQGPRGRGGLQRNQPRYQDAPQGEPRRGYTPIRDDYREPAEKVPAWEEEEDFPPQWTHGRSRSLERSLPRDHPDPKGPAQRNRGWNDPQTDNVTVITEETLTIKVDMSRPVNKNSPLCYSSDRQLSLDLVNVGRQRLDFLPLLEHSGTYRETASHSGTFAQEIITLVHFVKEQYFRGDGVSLNERFSAPQKGGHSGEELQELTLNQRFNRGFSLNLDSLLDDDEDEDEPLFFRLDSMQGMSKQPLRGPGDLRHNLERRRQEKLEAVRVTIPGSSFAQESVSEPDLTPPMDHEGFSGWPGEQSRRREGSMGRGSRRGAYSRPNMGPQRRNHPYGNQRHNMHSNAAGDFTVQPCEERKSSGSVRLLHLKNQMRPSVLSMFIYPFKYQ</sequence>
<name>A0A3Q2QCA9_FUNHE</name>
<dbReference type="InterPro" id="IPR029199">
    <property type="entry name" value="THRAP3_BCLAF1"/>
</dbReference>
<feature type="compositionally biased region" description="Low complexity" evidence="2">
    <location>
        <begin position="298"/>
        <end position="314"/>
    </location>
</feature>
<dbReference type="Ensembl" id="ENSFHET00000007609.1">
    <property type="protein sequence ID" value="ENSFHEP00000024506.1"/>
    <property type="gene ID" value="ENSFHEG00000006117.1"/>
</dbReference>
<dbReference type="GO" id="GO:0003712">
    <property type="term" value="F:transcription coregulator activity"/>
    <property type="evidence" value="ECO:0007669"/>
    <property type="project" value="TreeGrafter"/>
</dbReference>
<evidence type="ECO:0000313" key="3">
    <source>
        <dbReference type="Ensembl" id="ENSFHEP00000024506.1"/>
    </source>
</evidence>
<protein>
    <submittedName>
        <fullName evidence="3">BCLAF1 and THRAP3 family member 3</fullName>
    </submittedName>
</protein>
<accession>A0A3Q2QCA9</accession>
<feature type="compositionally biased region" description="Basic and acidic residues" evidence="2">
    <location>
        <begin position="106"/>
        <end position="116"/>
    </location>
</feature>
<reference evidence="3" key="1">
    <citation type="submission" date="2025-08" db="UniProtKB">
        <authorList>
            <consortium name="Ensembl"/>
        </authorList>
    </citation>
    <scope>IDENTIFICATION</scope>
</reference>
<feature type="compositionally biased region" description="Basic and acidic residues" evidence="2">
    <location>
        <begin position="159"/>
        <end position="168"/>
    </location>
</feature>
<reference evidence="3" key="2">
    <citation type="submission" date="2025-09" db="UniProtKB">
        <authorList>
            <consortium name="Ensembl"/>
        </authorList>
    </citation>
    <scope>IDENTIFICATION</scope>
</reference>
<feature type="compositionally biased region" description="Basic and acidic residues" evidence="2">
    <location>
        <begin position="124"/>
        <end position="150"/>
    </location>
</feature>
<dbReference type="STRING" id="8078.ENSFHEP00000024506"/>
<dbReference type="GO" id="GO:0045944">
    <property type="term" value="P:positive regulation of transcription by RNA polymerase II"/>
    <property type="evidence" value="ECO:0007669"/>
    <property type="project" value="TreeGrafter"/>
</dbReference>
<keyword evidence="4" id="KW-1185">Reference proteome</keyword>
<dbReference type="GO" id="GO:0003677">
    <property type="term" value="F:DNA binding"/>
    <property type="evidence" value="ECO:0007669"/>
    <property type="project" value="TreeGrafter"/>
</dbReference>
<feature type="compositionally biased region" description="Basic and acidic residues" evidence="2">
    <location>
        <begin position="334"/>
        <end position="355"/>
    </location>
</feature>
<dbReference type="PANTHER" id="PTHR15268:SF17">
    <property type="entry name" value="BCLAF1 AND THRAP3 FAMILY MEMBER 3"/>
    <property type="match status" value="1"/>
</dbReference>
<dbReference type="AlphaFoldDB" id="A0A3Q2QCA9"/>
<dbReference type="Proteomes" id="UP000265000">
    <property type="component" value="Unplaced"/>
</dbReference>
<dbReference type="PANTHER" id="PTHR15268">
    <property type="entry name" value="THRAP3/BCLAF1"/>
    <property type="match status" value="1"/>
</dbReference>
<dbReference type="GeneTree" id="ENSGT00950000183163"/>